<accession>A0A8X6QVU9</accession>
<evidence type="ECO:0000313" key="2">
    <source>
        <dbReference type="Proteomes" id="UP000887013"/>
    </source>
</evidence>
<name>A0A8X6QVU9_NEPPI</name>
<gene>
    <name evidence="1" type="ORF">NPIL_165901</name>
</gene>
<dbReference type="AlphaFoldDB" id="A0A8X6QVU9"/>
<sequence length="105" mass="11595">MVIGSSDGTFPSRDCHVRLTKVKIKNRECLRSIDGLILLELTIAPDVLDQRTGVRRGADDSSSDVNQGPEKLLQSRYRRLLKRRVLNSGNSKVGGCCVSSSFPHL</sequence>
<dbReference type="EMBL" id="BMAW01037509">
    <property type="protein sequence ID" value="GFU48747.1"/>
    <property type="molecule type" value="Genomic_DNA"/>
</dbReference>
<protein>
    <submittedName>
        <fullName evidence="1">Uncharacterized protein</fullName>
    </submittedName>
</protein>
<evidence type="ECO:0000313" key="1">
    <source>
        <dbReference type="EMBL" id="GFU48747.1"/>
    </source>
</evidence>
<proteinExistence type="predicted"/>
<dbReference type="Proteomes" id="UP000887013">
    <property type="component" value="Unassembled WGS sequence"/>
</dbReference>
<keyword evidence="2" id="KW-1185">Reference proteome</keyword>
<reference evidence="1" key="1">
    <citation type="submission" date="2020-08" db="EMBL/GenBank/DDBJ databases">
        <title>Multicomponent nature underlies the extraordinary mechanical properties of spider dragline silk.</title>
        <authorList>
            <person name="Kono N."/>
            <person name="Nakamura H."/>
            <person name="Mori M."/>
            <person name="Yoshida Y."/>
            <person name="Ohtoshi R."/>
            <person name="Malay A.D."/>
            <person name="Moran D.A.P."/>
            <person name="Tomita M."/>
            <person name="Numata K."/>
            <person name="Arakawa K."/>
        </authorList>
    </citation>
    <scope>NUCLEOTIDE SEQUENCE</scope>
</reference>
<comment type="caution">
    <text evidence="1">The sequence shown here is derived from an EMBL/GenBank/DDBJ whole genome shotgun (WGS) entry which is preliminary data.</text>
</comment>
<organism evidence="1 2">
    <name type="scientific">Nephila pilipes</name>
    <name type="common">Giant wood spider</name>
    <name type="synonym">Nephila maculata</name>
    <dbReference type="NCBI Taxonomy" id="299642"/>
    <lineage>
        <taxon>Eukaryota</taxon>
        <taxon>Metazoa</taxon>
        <taxon>Ecdysozoa</taxon>
        <taxon>Arthropoda</taxon>
        <taxon>Chelicerata</taxon>
        <taxon>Arachnida</taxon>
        <taxon>Araneae</taxon>
        <taxon>Araneomorphae</taxon>
        <taxon>Entelegynae</taxon>
        <taxon>Araneoidea</taxon>
        <taxon>Nephilidae</taxon>
        <taxon>Nephila</taxon>
    </lineage>
</organism>